<dbReference type="InterPro" id="IPR000711">
    <property type="entry name" value="ATPase_OSCP/dsu"/>
</dbReference>
<dbReference type="PRINTS" id="PR00125">
    <property type="entry name" value="ATPASEDELTA"/>
</dbReference>
<dbReference type="Gene3D" id="1.10.520.20">
    <property type="entry name" value="N-terminal domain of the delta subunit of the F1F0-ATP synthase"/>
    <property type="match status" value="1"/>
</dbReference>
<dbReference type="GO" id="GO:0016020">
    <property type="term" value="C:membrane"/>
    <property type="evidence" value="ECO:0007669"/>
    <property type="project" value="UniProtKB-SubCell"/>
</dbReference>
<dbReference type="PANTHER" id="PTHR11910">
    <property type="entry name" value="ATP SYNTHASE DELTA CHAIN"/>
    <property type="match status" value="1"/>
</dbReference>
<dbReference type="PROSITE" id="PS00389">
    <property type="entry name" value="ATPASE_DELTA"/>
    <property type="match status" value="1"/>
</dbReference>
<evidence type="ECO:0000313" key="7">
    <source>
        <dbReference type="EMBL" id="VAW94268.1"/>
    </source>
</evidence>
<accession>A0A3B0ZLH1</accession>
<evidence type="ECO:0000256" key="4">
    <source>
        <dbReference type="ARBA" id="ARBA00023065"/>
    </source>
</evidence>
<dbReference type="EMBL" id="UOFT01000036">
    <property type="protein sequence ID" value="VAW94268.1"/>
    <property type="molecule type" value="Genomic_DNA"/>
</dbReference>
<keyword evidence="2" id="KW-0813">Transport</keyword>
<keyword evidence="5" id="KW-0472">Membrane</keyword>
<evidence type="ECO:0000256" key="6">
    <source>
        <dbReference type="ARBA" id="ARBA00023310"/>
    </source>
</evidence>
<dbReference type="InterPro" id="IPR020781">
    <property type="entry name" value="ATPase_OSCP/d_CS"/>
</dbReference>
<organism evidence="7">
    <name type="scientific">hydrothermal vent metagenome</name>
    <dbReference type="NCBI Taxonomy" id="652676"/>
    <lineage>
        <taxon>unclassified sequences</taxon>
        <taxon>metagenomes</taxon>
        <taxon>ecological metagenomes</taxon>
    </lineage>
</organism>
<evidence type="ECO:0000256" key="1">
    <source>
        <dbReference type="ARBA" id="ARBA00004370"/>
    </source>
</evidence>
<evidence type="ECO:0000256" key="2">
    <source>
        <dbReference type="ARBA" id="ARBA00022448"/>
    </source>
</evidence>
<sequence length="178" mass="19214">MAENSTIARPYAQAAFDIAKGASALQAWSDMIELAAMVAADSNMAKAIDSPHVKDEDVVTLFLDVCGDKLDAAGQNFIRVLAENKRLNILKDIAVAYEQFRADSEGTLDAEVISAFPLTDAQQKNIVAGLKKRLGRDISLTTRVDETLIGGAIIRAGDMVIDGTVTRHLDDLTHALMR</sequence>
<evidence type="ECO:0000256" key="5">
    <source>
        <dbReference type="ARBA" id="ARBA00023136"/>
    </source>
</evidence>
<keyword evidence="6" id="KW-0066">ATP synthesis</keyword>
<evidence type="ECO:0000256" key="3">
    <source>
        <dbReference type="ARBA" id="ARBA00022781"/>
    </source>
</evidence>
<comment type="subcellular location">
    <subcellularLocation>
        <location evidence="1">Membrane</location>
    </subcellularLocation>
</comment>
<keyword evidence="7" id="KW-0378">Hydrolase</keyword>
<keyword evidence="3" id="KW-0375">Hydrogen ion transport</keyword>
<dbReference type="InterPro" id="IPR026015">
    <property type="entry name" value="ATP_synth_OSCP/delta_N_sf"/>
</dbReference>
<dbReference type="NCBIfam" id="TIGR01145">
    <property type="entry name" value="ATP_synt_delta"/>
    <property type="match status" value="1"/>
</dbReference>
<dbReference type="HAMAP" id="MF_01416">
    <property type="entry name" value="ATP_synth_delta_bact"/>
    <property type="match status" value="1"/>
</dbReference>
<keyword evidence="4" id="KW-0406">Ion transport</keyword>
<dbReference type="GO" id="GO:0016787">
    <property type="term" value="F:hydrolase activity"/>
    <property type="evidence" value="ECO:0007669"/>
    <property type="project" value="UniProtKB-KW"/>
</dbReference>
<reference evidence="7" key="1">
    <citation type="submission" date="2018-06" db="EMBL/GenBank/DDBJ databases">
        <authorList>
            <person name="Zhirakovskaya E."/>
        </authorList>
    </citation>
    <scope>NUCLEOTIDE SEQUENCE</scope>
</reference>
<dbReference type="EC" id="3.6.3.14" evidence="7"/>
<protein>
    <submittedName>
        <fullName evidence="7">ATP synthase delta chain</fullName>
        <ecNumber evidence="7">3.6.3.14</ecNumber>
    </submittedName>
</protein>
<dbReference type="Pfam" id="PF00213">
    <property type="entry name" value="OSCP"/>
    <property type="match status" value="1"/>
</dbReference>
<gene>
    <name evidence="7" type="ORF">MNBD_GAMMA23-2221</name>
</gene>
<dbReference type="AlphaFoldDB" id="A0A3B0ZLH1"/>
<proteinExistence type="inferred from homology"/>
<name>A0A3B0ZLH1_9ZZZZ</name>
<dbReference type="NCBIfam" id="NF004402">
    <property type="entry name" value="PRK05758.2-2"/>
    <property type="match status" value="1"/>
</dbReference>
<dbReference type="GO" id="GO:0046933">
    <property type="term" value="F:proton-transporting ATP synthase activity, rotational mechanism"/>
    <property type="evidence" value="ECO:0007669"/>
    <property type="project" value="InterPro"/>
</dbReference>
<dbReference type="SUPFAM" id="SSF47928">
    <property type="entry name" value="N-terminal domain of the delta subunit of the F1F0-ATP synthase"/>
    <property type="match status" value="1"/>
</dbReference>